<keyword evidence="4 7" id="KW-0133">Cell shape</keyword>
<feature type="active site" description="Proton donor/acceptor" evidence="7">
    <location>
        <position position="222"/>
    </location>
</feature>
<dbReference type="UniPathway" id="UPA00219"/>
<accession>A0A831RMF3</accession>
<evidence type="ECO:0000256" key="7">
    <source>
        <dbReference type="PROSITE-ProRule" id="PRU01373"/>
    </source>
</evidence>
<dbReference type="CDD" id="cd16913">
    <property type="entry name" value="YkuD_like"/>
    <property type="match status" value="1"/>
</dbReference>
<evidence type="ECO:0000256" key="6">
    <source>
        <dbReference type="ARBA" id="ARBA00023316"/>
    </source>
</evidence>
<evidence type="ECO:0000256" key="5">
    <source>
        <dbReference type="ARBA" id="ARBA00022984"/>
    </source>
</evidence>
<dbReference type="SUPFAM" id="SSF141523">
    <property type="entry name" value="L,D-transpeptidase catalytic domain-like"/>
    <property type="match status" value="1"/>
</dbReference>
<keyword evidence="5 7" id="KW-0573">Peptidoglycan synthesis</keyword>
<dbReference type="EMBL" id="DRKP01000077">
    <property type="protein sequence ID" value="HEB96178.1"/>
    <property type="molecule type" value="Genomic_DNA"/>
</dbReference>
<dbReference type="PANTHER" id="PTHR36699">
    <property type="entry name" value="LD-TRANSPEPTIDASE"/>
    <property type="match status" value="1"/>
</dbReference>
<name>A0A831RMF3_9GAMM</name>
<dbReference type="GO" id="GO:0008360">
    <property type="term" value="P:regulation of cell shape"/>
    <property type="evidence" value="ECO:0007669"/>
    <property type="project" value="UniProtKB-UniRule"/>
</dbReference>
<gene>
    <name evidence="9" type="ORF">ENI96_07085</name>
</gene>
<evidence type="ECO:0000259" key="8">
    <source>
        <dbReference type="PROSITE" id="PS52029"/>
    </source>
</evidence>
<dbReference type="Proteomes" id="UP000886251">
    <property type="component" value="Unassembled WGS sequence"/>
</dbReference>
<dbReference type="GO" id="GO:0004180">
    <property type="term" value="F:carboxypeptidase activity"/>
    <property type="evidence" value="ECO:0007669"/>
    <property type="project" value="UniProtKB-ARBA"/>
</dbReference>
<dbReference type="Pfam" id="PF03734">
    <property type="entry name" value="YkuD"/>
    <property type="match status" value="1"/>
</dbReference>
<keyword evidence="6 7" id="KW-0961">Cell wall biogenesis/degradation</keyword>
<evidence type="ECO:0000256" key="4">
    <source>
        <dbReference type="ARBA" id="ARBA00022960"/>
    </source>
</evidence>
<comment type="similarity">
    <text evidence="2">Belongs to the YkuD family.</text>
</comment>
<comment type="caution">
    <text evidence="9">The sequence shown here is derived from an EMBL/GenBank/DDBJ whole genome shotgun (WGS) entry which is preliminary data.</text>
</comment>
<keyword evidence="3" id="KW-0808">Transferase</keyword>
<evidence type="ECO:0000256" key="1">
    <source>
        <dbReference type="ARBA" id="ARBA00004752"/>
    </source>
</evidence>
<evidence type="ECO:0000256" key="2">
    <source>
        <dbReference type="ARBA" id="ARBA00005992"/>
    </source>
</evidence>
<comment type="pathway">
    <text evidence="1 7">Cell wall biogenesis; peptidoglycan biosynthesis.</text>
</comment>
<reference evidence="9" key="1">
    <citation type="journal article" date="2020" name="mSystems">
        <title>Genome- and Community-Level Interaction Insights into Carbon Utilization and Element Cycling Functions of Hydrothermarchaeota in Hydrothermal Sediment.</title>
        <authorList>
            <person name="Zhou Z."/>
            <person name="Liu Y."/>
            <person name="Xu W."/>
            <person name="Pan J."/>
            <person name="Luo Z.H."/>
            <person name="Li M."/>
        </authorList>
    </citation>
    <scope>NUCLEOTIDE SEQUENCE [LARGE SCALE GENOMIC DNA]</scope>
    <source>
        <strain evidence="9">HyVt-443</strain>
    </source>
</reference>
<dbReference type="PANTHER" id="PTHR36699:SF1">
    <property type="entry name" value="L,D-TRANSPEPTIDASE YAFK-RELATED"/>
    <property type="match status" value="1"/>
</dbReference>
<dbReference type="InterPro" id="IPR038063">
    <property type="entry name" value="Transpep_catalytic_dom"/>
</dbReference>
<dbReference type="GO" id="GO:0071555">
    <property type="term" value="P:cell wall organization"/>
    <property type="evidence" value="ECO:0007669"/>
    <property type="project" value="UniProtKB-UniRule"/>
</dbReference>
<protein>
    <recommendedName>
        <fullName evidence="8">L,D-TPase catalytic domain-containing protein</fullName>
    </recommendedName>
</protein>
<evidence type="ECO:0000256" key="3">
    <source>
        <dbReference type="ARBA" id="ARBA00022679"/>
    </source>
</evidence>
<sequence length="307" mass="34475">MRSVVVVVLHAGVGLHPFAAEVVPGEYRIDTWDRVRDRGNSRTFTGQSEAVLRFGYTGRLDHPGDHPVQPITIRFLSVPLAGLLLVCAAAAGAATVEQVVEHYRPKVEQRLLPRFRFAGADWPPEAVTLLAIKDVLRLELWVRSGGVWRHVRDYRIKGLSGGPGPKLREGDRQVPEGIYHISRLNPNSAFHLSLKIDYPNAFDRQQARREGRRNPGGDIFIHGNRVSRGCLAIGNNAVEELFVLTALVGKEKVEVIIAPTDFRIYSTRHLVPQDHPWVGELYRRIAAEMRRFLRPAPDRAGARSPRH</sequence>
<dbReference type="GO" id="GO:0009252">
    <property type="term" value="P:peptidoglycan biosynthetic process"/>
    <property type="evidence" value="ECO:0007669"/>
    <property type="project" value="UniProtKB-UniPathway"/>
</dbReference>
<dbReference type="GO" id="GO:0016740">
    <property type="term" value="F:transferase activity"/>
    <property type="evidence" value="ECO:0007669"/>
    <property type="project" value="UniProtKB-KW"/>
</dbReference>
<evidence type="ECO:0000313" key="9">
    <source>
        <dbReference type="EMBL" id="HEB96178.1"/>
    </source>
</evidence>
<feature type="active site" description="Nucleophile" evidence="7">
    <location>
        <position position="230"/>
    </location>
</feature>
<proteinExistence type="inferred from homology"/>
<feature type="domain" description="L,D-TPase catalytic" evidence="8">
    <location>
        <begin position="129"/>
        <end position="256"/>
    </location>
</feature>
<organism evidence="9">
    <name type="scientific">Sedimenticola thiotaurini</name>
    <dbReference type="NCBI Taxonomy" id="1543721"/>
    <lineage>
        <taxon>Bacteria</taxon>
        <taxon>Pseudomonadati</taxon>
        <taxon>Pseudomonadota</taxon>
        <taxon>Gammaproteobacteria</taxon>
        <taxon>Chromatiales</taxon>
        <taxon>Sedimenticolaceae</taxon>
        <taxon>Sedimenticola</taxon>
    </lineage>
</organism>
<dbReference type="PROSITE" id="PS52029">
    <property type="entry name" value="LD_TPASE"/>
    <property type="match status" value="1"/>
</dbReference>
<dbReference type="AlphaFoldDB" id="A0A831RMF3"/>
<dbReference type="InterPro" id="IPR005490">
    <property type="entry name" value="LD_TPept_cat_dom"/>
</dbReference>